<evidence type="ECO:0000313" key="7">
    <source>
        <dbReference type="EMBL" id="KAG7381246.1"/>
    </source>
</evidence>
<feature type="compositionally biased region" description="Basic and acidic residues" evidence="5">
    <location>
        <begin position="318"/>
        <end position="339"/>
    </location>
</feature>
<feature type="region of interest" description="Disordered" evidence="5">
    <location>
        <begin position="1"/>
        <end position="72"/>
    </location>
</feature>
<evidence type="ECO:0000256" key="1">
    <source>
        <dbReference type="ARBA" id="ARBA00004123"/>
    </source>
</evidence>
<proteinExistence type="predicted"/>
<dbReference type="PANTHER" id="PTHR13468:SF1">
    <property type="entry name" value="PROTEIN DEK"/>
    <property type="match status" value="1"/>
</dbReference>
<evidence type="ECO:0000313" key="8">
    <source>
        <dbReference type="Proteomes" id="UP000693981"/>
    </source>
</evidence>
<sequence>MSDEQAEGATVALSVDPQAEEAQQPTEETQTPTTSSPSNGTSLGGRVRRTTQKFTIVEPKSDDTEDFTPPVGKGTKLRDIPFVRSNVEALGKKQEEMIRQLYSVLFGRRYQKKNMKVIKEQLLEFSGIPEQDEKSREHLEAKIGKWKVVFVHEVMDLLAVDRSKKSFDDEGKPQDKESLIGRLIEWLYDPKKTTVADKKMAAAERAERAEKDKARRKTQVAKTKEKAAKKAGAKKPATKKRKTNKKVVAEDDDEEGSEETESEAEESSSDFEESTKASKKRRKVTPRSKKKAIEESEGEDEGDDAKDEIDVSAAGSEKGAEASKDAEPKEDSKEDDGKAEPLPADVCDKVRDIIANGNAEELTVKKIVRQLSADLGRDMSTQKKAIKEFITGDQMEC</sequence>
<dbReference type="GO" id="GO:0042393">
    <property type="term" value="F:histone binding"/>
    <property type="evidence" value="ECO:0007669"/>
    <property type="project" value="TreeGrafter"/>
</dbReference>
<dbReference type="AlphaFoldDB" id="A0A8T1VJZ0"/>
<protein>
    <recommendedName>
        <fullName evidence="6">DEK-C domain-containing protein</fullName>
    </recommendedName>
</protein>
<feature type="compositionally biased region" description="Acidic residues" evidence="5">
    <location>
        <begin position="295"/>
        <end position="307"/>
    </location>
</feature>
<evidence type="ECO:0000256" key="2">
    <source>
        <dbReference type="ARBA" id="ARBA00022853"/>
    </source>
</evidence>
<feature type="region of interest" description="Disordered" evidence="5">
    <location>
        <begin position="196"/>
        <end position="344"/>
    </location>
</feature>
<dbReference type="GO" id="GO:2000779">
    <property type="term" value="P:regulation of double-strand break repair"/>
    <property type="evidence" value="ECO:0007669"/>
    <property type="project" value="TreeGrafter"/>
</dbReference>
<dbReference type="OrthoDB" id="370884at2759"/>
<feature type="compositionally biased region" description="Basic and acidic residues" evidence="5">
    <location>
        <begin position="196"/>
        <end position="213"/>
    </location>
</feature>
<dbReference type="GO" id="GO:0006325">
    <property type="term" value="P:chromatin organization"/>
    <property type="evidence" value="ECO:0007669"/>
    <property type="project" value="UniProtKB-KW"/>
</dbReference>
<feature type="compositionally biased region" description="Basic residues" evidence="5">
    <location>
        <begin position="229"/>
        <end position="245"/>
    </location>
</feature>
<feature type="compositionally biased region" description="Acidic residues" evidence="5">
    <location>
        <begin position="250"/>
        <end position="272"/>
    </location>
</feature>
<dbReference type="InterPro" id="IPR044198">
    <property type="entry name" value="DEK"/>
</dbReference>
<comment type="caution">
    <text evidence="7">The sequence shown here is derived from an EMBL/GenBank/DDBJ whole genome shotgun (WGS) entry which is preliminary data.</text>
</comment>
<feature type="domain" description="DEK-C" evidence="6">
    <location>
        <begin position="340"/>
        <end position="395"/>
    </location>
</feature>
<comment type="subcellular location">
    <subcellularLocation>
        <location evidence="1">Nucleus</location>
    </subcellularLocation>
</comment>
<dbReference type="Pfam" id="PF08766">
    <property type="entry name" value="DEK_C"/>
    <property type="match status" value="1"/>
</dbReference>
<evidence type="ECO:0000259" key="6">
    <source>
        <dbReference type="PROSITE" id="PS51998"/>
    </source>
</evidence>
<dbReference type="GO" id="GO:0003677">
    <property type="term" value="F:DNA binding"/>
    <property type="evidence" value="ECO:0007669"/>
    <property type="project" value="UniProtKB-KW"/>
</dbReference>
<organism evidence="7 8">
    <name type="scientific">Phytophthora boehmeriae</name>
    <dbReference type="NCBI Taxonomy" id="109152"/>
    <lineage>
        <taxon>Eukaryota</taxon>
        <taxon>Sar</taxon>
        <taxon>Stramenopiles</taxon>
        <taxon>Oomycota</taxon>
        <taxon>Peronosporomycetes</taxon>
        <taxon>Peronosporales</taxon>
        <taxon>Peronosporaceae</taxon>
        <taxon>Phytophthora</taxon>
    </lineage>
</organism>
<dbReference type="EMBL" id="JAGDFL010000806">
    <property type="protein sequence ID" value="KAG7381246.1"/>
    <property type="molecule type" value="Genomic_DNA"/>
</dbReference>
<keyword evidence="8" id="KW-1185">Reference proteome</keyword>
<accession>A0A8T1VJZ0</accession>
<dbReference type="Proteomes" id="UP000693981">
    <property type="component" value="Unassembled WGS sequence"/>
</dbReference>
<evidence type="ECO:0000256" key="5">
    <source>
        <dbReference type="SAM" id="MobiDB-lite"/>
    </source>
</evidence>
<dbReference type="GO" id="GO:0005634">
    <property type="term" value="C:nucleus"/>
    <property type="evidence" value="ECO:0007669"/>
    <property type="project" value="UniProtKB-SubCell"/>
</dbReference>
<reference evidence="7" key="1">
    <citation type="submission" date="2021-02" db="EMBL/GenBank/DDBJ databases">
        <authorList>
            <person name="Palmer J.M."/>
        </authorList>
    </citation>
    <scope>NUCLEOTIDE SEQUENCE</scope>
    <source>
        <strain evidence="7">SCRP23</strain>
    </source>
</reference>
<keyword evidence="2" id="KW-0156">Chromatin regulator</keyword>
<dbReference type="InterPro" id="IPR014876">
    <property type="entry name" value="DEK_C"/>
</dbReference>
<dbReference type="PANTHER" id="PTHR13468">
    <property type="entry name" value="DEK PROTEIN"/>
    <property type="match status" value="1"/>
</dbReference>
<dbReference type="PROSITE" id="PS51998">
    <property type="entry name" value="DEK_C"/>
    <property type="match status" value="1"/>
</dbReference>
<feature type="compositionally biased region" description="Basic residues" evidence="5">
    <location>
        <begin position="277"/>
        <end position="290"/>
    </location>
</feature>
<evidence type="ECO:0000256" key="3">
    <source>
        <dbReference type="ARBA" id="ARBA00023125"/>
    </source>
</evidence>
<name>A0A8T1VJZ0_9STRA</name>
<keyword evidence="4" id="KW-0539">Nucleus</keyword>
<evidence type="ECO:0000256" key="4">
    <source>
        <dbReference type="ARBA" id="ARBA00023242"/>
    </source>
</evidence>
<keyword evidence="3" id="KW-0238">DNA-binding</keyword>
<gene>
    <name evidence="7" type="ORF">PHYBOEH_011111</name>
</gene>
<feature type="compositionally biased region" description="Low complexity" evidence="5">
    <location>
        <begin position="20"/>
        <end position="38"/>
    </location>
</feature>